<dbReference type="Gramene" id="KRH53324">
    <property type="protein sequence ID" value="KRH53324"/>
    <property type="gene ID" value="GLYMA_06G118800"/>
</dbReference>
<dbReference type="AlphaFoldDB" id="A0A0R0JFT2"/>
<dbReference type="EnsemblPlants" id="KRH53324">
    <property type="protein sequence ID" value="KRH53324"/>
    <property type="gene ID" value="GLYMA_06G118800"/>
</dbReference>
<organism evidence="2">
    <name type="scientific">Glycine max</name>
    <name type="common">Soybean</name>
    <name type="synonym">Glycine hispida</name>
    <dbReference type="NCBI Taxonomy" id="3847"/>
    <lineage>
        <taxon>Eukaryota</taxon>
        <taxon>Viridiplantae</taxon>
        <taxon>Streptophyta</taxon>
        <taxon>Embryophyta</taxon>
        <taxon>Tracheophyta</taxon>
        <taxon>Spermatophyta</taxon>
        <taxon>Magnoliopsida</taxon>
        <taxon>eudicotyledons</taxon>
        <taxon>Gunneridae</taxon>
        <taxon>Pentapetalae</taxon>
        <taxon>rosids</taxon>
        <taxon>fabids</taxon>
        <taxon>Fabales</taxon>
        <taxon>Fabaceae</taxon>
        <taxon>Papilionoideae</taxon>
        <taxon>50 kb inversion clade</taxon>
        <taxon>NPAAA clade</taxon>
        <taxon>indigoferoid/millettioid clade</taxon>
        <taxon>Phaseoleae</taxon>
        <taxon>Glycine</taxon>
        <taxon>Glycine subgen. Soja</taxon>
    </lineage>
</organism>
<proteinExistence type="inferred from homology"/>
<reference evidence="2" key="3">
    <citation type="submission" date="2018-07" db="EMBL/GenBank/DDBJ databases">
        <title>WGS assembly of Glycine max.</title>
        <authorList>
            <person name="Schmutz J."/>
            <person name="Cannon S."/>
            <person name="Schlueter J."/>
            <person name="Ma J."/>
            <person name="Mitros T."/>
            <person name="Nelson W."/>
            <person name="Hyten D."/>
            <person name="Song Q."/>
            <person name="Thelen J."/>
            <person name="Cheng J."/>
            <person name="Xu D."/>
            <person name="Hellsten U."/>
            <person name="May G."/>
            <person name="Yu Y."/>
            <person name="Sakurai T."/>
            <person name="Umezawa T."/>
            <person name="Bhattacharyya M."/>
            <person name="Sandhu D."/>
            <person name="Valliyodan B."/>
            <person name="Lindquist E."/>
            <person name="Peto M."/>
            <person name="Grant D."/>
            <person name="Shu S."/>
            <person name="Goodstein D."/>
            <person name="Barry K."/>
            <person name="Futrell-Griggs M."/>
            <person name="Abernathy B."/>
            <person name="Du J."/>
            <person name="Tian Z."/>
            <person name="Zhu L."/>
            <person name="Gill N."/>
            <person name="Joshi T."/>
            <person name="Libault M."/>
            <person name="Sethuraman A."/>
            <person name="Zhang X."/>
            <person name="Shinozaki K."/>
            <person name="Nguyen H."/>
            <person name="Wing R."/>
            <person name="Cregan P."/>
            <person name="Specht J."/>
            <person name="Grimwood J."/>
            <person name="Rokhsar D."/>
            <person name="Stacey G."/>
            <person name="Shoemaker R."/>
            <person name="Jackson S."/>
        </authorList>
    </citation>
    <scope>NUCLEOTIDE SEQUENCE</scope>
    <source>
        <tissue evidence="2">Callus</tissue>
    </source>
</reference>
<dbReference type="InParanoid" id="A0A0R0JFT2"/>
<gene>
    <name evidence="2" type="ORF">GLYMA_06G118800</name>
</gene>
<dbReference type="Pfam" id="PF02458">
    <property type="entry name" value="Transferase"/>
    <property type="match status" value="1"/>
</dbReference>
<evidence type="ECO:0000313" key="3">
    <source>
        <dbReference type="EnsemblPlants" id="KRH53324"/>
    </source>
</evidence>
<evidence type="ECO:0000313" key="2">
    <source>
        <dbReference type="EMBL" id="KRH53324.1"/>
    </source>
</evidence>
<evidence type="ECO:0000256" key="1">
    <source>
        <dbReference type="ARBA" id="ARBA00009861"/>
    </source>
</evidence>
<accession>A0A0R0JFT2</accession>
<dbReference type="OMA" id="CLEATHM"/>
<dbReference type="InterPro" id="IPR023213">
    <property type="entry name" value="CAT-like_dom_sf"/>
</dbReference>
<evidence type="ECO:0000313" key="4">
    <source>
        <dbReference type="Proteomes" id="UP000008827"/>
    </source>
</evidence>
<protein>
    <submittedName>
        <fullName evidence="2 3">Uncharacterized protein</fullName>
    </submittedName>
</protein>
<dbReference type="Proteomes" id="UP000008827">
    <property type="component" value="Chromosome 6"/>
</dbReference>
<dbReference type="Gene3D" id="3.30.559.10">
    <property type="entry name" value="Chloramphenicol acetyltransferase-like domain"/>
    <property type="match status" value="1"/>
</dbReference>
<reference evidence="2 3" key="1">
    <citation type="journal article" date="2010" name="Nature">
        <title>Genome sequence of the palaeopolyploid soybean.</title>
        <authorList>
            <person name="Schmutz J."/>
            <person name="Cannon S.B."/>
            <person name="Schlueter J."/>
            <person name="Ma J."/>
            <person name="Mitros T."/>
            <person name="Nelson W."/>
            <person name="Hyten D.L."/>
            <person name="Song Q."/>
            <person name="Thelen J.J."/>
            <person name="Cheng J."/>
            <person name="Xu D."/>
            <person name="Hellsten U."/>
            <person name="May G.D."/>
            <person name="Yu Y."/>
            <person name="Sakurai T."/>
            <person name="Umezawa T."/>
            <person name="Bhattacharyya M.K."/>
            <person name="Sandhu D."/>
            <person name="Valliyodan B."/>
            <person name="Lindquist E."/>
            <person name="Peto M."/>
            <person name="Grant D."/>
            <person name="Shu S."/>
            <person name="Goodstein D."/>
            <person name="Barry K."/>
            <person name="Futrell-Griggs M."/>
            <person name="Abernathy B."/>
            <person name="Du J."/>
            <person name="Tian Z."/>
            <person name="Zhu L."/>
            <person name="Gill N."/>
            <person name="Joshi T."/>
            <person name="Libault M."/>
            <person name="Sethuraman A."/>
            <person name="Zhang X.-C."/>
            <person name="Shinozaki K."/>
            <person name="Nguyen H.T."/>
            <person name="Wing R.A."/>
            <person name="Cregan P."/>
            <person name="Specht J."/>
            <person name="Grimwood J."/>
            <person name="Rokhsar D."/>
            <person name="Stacey G."/>
            <person name="Shoemaker R.C."/>
            <person name="Jackson S.A."/>
        </authorList>
    </citation>
    <scope>NUCLEOTIDE SEQUENCE</scope>
    <source>
        <strain evidence="3">cv. Williams 82</strain>
        <tissue evidence="2">Callus</tissue>
    </source>
</reference>
<dbReference type="SMR" id="A0A0R0JFT2"/>
<keyword evidence="4" id="KW-1185">Reference proteome</keyword>
<reference evidence="3" key="2">
    <citation type="submission" date="2018-02" db="UniProtKB">
        <authorList>
            <consortium name="EnsemblPlants"/>
        </authorList>
    </citation>
    <scope>IDENTIFICATION</scope>
    <source>
        <strain evidence="3">Williams 82</strain>
    </source>
</reference>
<name>A0A0R0JFT2_SOYBN</name>
<dbReference type="PANTHER" id="PTHR31642:SF289">
    <property type="entry name" value="SPERMIDINE HYDROXYCINNAMOYL TRANSFERASE"/>
    <property type="match status" value="1"/>
</dbReference>
<sequence length="242" mass="27110">MLNSYKVDDSGLRQHYHSEFRSPPIWLGSLGGRDTKVVVAVVKLTNENSRRPYSTFEVIAGYLWRCVSKARYEKGKSDQPTRLSALVNCRNRMRPPLPDGYAGSAVLPTVTPTCSFAEIMQNPSSYAVGNVGEAIERVTGEFVESALDHIAKEKDINLVKYNIYYPAPPVHKGHYKGNPNLFVVSWMNFSFKNADFGWGKPVYFGPGYMNSEGKVIVMNRANGCGHCFGGISHGWFQVLFLW</sequence>
<comment type="similarity">
    <text evidence="1">Belongs to the plant acyltransferase family.</text>
</comment>
<dbReference type="STRING" id="3847.A0A0R0JFT2"/>
<dbReference type="InterPro" id="IPR050317">
    <property type="entry name" value="Plant_Fungal_Acyltransferase"/>
</dbReference>
<dbReference type="GO" id="GO:0016747">
    <property type="term" value="F:acyltransferase activity, transferring groups other than amino-acyl groups"/>
    <property type="evidence" value="ECO:0000318"/>
    <property type="project" value="GO_Central"/>
</dbReference>
<dbReference type="EMBL" id="CM000839">
    <property type="protein sequence ID" value="KRH53324.1"/>
    <property type="molecule type" value="Genomic_DNA"/>
</dbReference>
<dbReference type="PANTHER" id="PTHR31642">
    <property type="entry name" value="TRICHOTHECENE 3-O-ACETYLTRANSFERASE"/>
    <property type="match status" value="1"/>
</dbReference>